<evidence type="ECO:0000313" key="3">
    <source>
        <dbReference type="Proteomes" id="UP001165135"/>
    </source>
</evidence>
<dbReference type="AlphaFoldDB" id="A0A9W6VX08"/>
<dbReference type="InterPro" id="IPR012312">
    <property type="entry name" value="Hemerythrin-like"/>
</dbReference>
<evidence type="ECO:0000259" key="1">
    <source>
        <dbReference type="Pfam" id="PF01814"/>
    </source>
</evidence>
<dbReference type="Pfam" id="PF01814">
    <property type="entry name" value="Hemerythrin"/>
    <property type="match status" value="1"/>
</dbReference>
<dbReference type="EMBL" id="BSTJ01000018">
    <property type="protein sequence ID" value="GLY81321.1"/>
    <property type="molecule type" value="Genomic_DNA"/>
</dbReference>
<sequence length="195" mass="21798">MNPPEDLITVLTEDHQELNQLFTELEVLSGGEALRRSLADQMIIETVRHSVAEEAYLYPAVREYLPDGDLIADEAHGEHEHAEQILKRLARTDMPDDHFSLQLSWLITDARRHMTDEEERIFPVLAANVSRETLVSLGEKAKHAKAGAPSRATSGETQVPLLHTIVKSGIGLVERVRDHLCGPGRVYPLASRDPE</sequence>
<dbReference type="Gene3D" id="1.20.120.520">
    <property type="entry name" value="nmb1532 protein domain like"/>
    <property type="match status" value="1"/>
</dbReference>
<organism evidence="2 3">
    <name type="scientific">Actinoallomurus iriomotensis</name>
    <dbReference type="NCBI Taxonomy" id="478107"/>
    <lineage>
        <taxon>Bacteria</taxon>
        <taxon>Bacillati</taxon>
        <taxon>Actinomycetota</taxon>
        <taxon>Actinomycetes</taxon>
        <taxon>Streptosporangiales</taxon>
        <taxon>Thermomonosporaceae</taxon>
        <taxon>Actinoallomurus</taxon>
    </lineage>
</organism>
<name>A0A9W6VX08_9ACTN</name>
<comment type="caution">
    <text evidence="2">The sequence shown here is derived from an EMBL/GenBank/DDBJ whole genome shotgun (WGS) entry which is preliminary data.</text>
</comment>
<evidence type="ECO:0000313" key="2">
    <source>
        <dbReference type="EMBL" id="GLY81321.1"/>
    </source>
</evidence>
<accession>A0A9W6VX08</accession>
<reference evidence="2" key="1">
    <citation type="submission" date="2023-03" db="EMBL/GenBank/DDBJ databases">
        <title>Actinoallomurus iriomotensis NBRC 103681.</title>
        <authorList>
            <person name="Ichikawa N."/>
            <person name="Sato H."/>
            <person name="Tonouchi N."/>
        </authorList>
    </citation>
    <scope>NUCLEOTIDE SEQUENCE</scope>
    <source>
        <strain evidence="2">NBRC 103681</strain>
    </source>
</reference>
<gene>
    <name evidence="2" type="ORF">Airi01_095880</name>
</gene>
<dbReference type="RefSeq" id="WP_285635610.1">
    <property type="nucleotide sequence ID" value="NZ_BSTJ01000018.1"/>
</dbReference>
<dbReference type="PANTHER" id="PTHR35585:SF1">
    <property type="entry name" value="HHE DOMAIN PROTEIN (AFU_ORTHOLOGUE AFUA_4G00730)"/>
    <property type="match status" value="1"/>
</dbReference>
<dbReference type="PANTHER" id="PTHR35585">
    <property type="entry name" value="HHE DOMAIN PROTEIN (AFU_ORTHOLOGUE AFUA_4G00730)"/>
    <property type="match status" value="1"/>
</dbReference>
<dbReference type="Proteomes" id="UP001165135">
    <property type="component" value="Unassembled WGS sequence"/>
</dbReference>
<protein>
    <submittedName>
        <fullName evidence="2">Hemerythrin</fullName>
    </submittedName>
</protein>
<proteinExistence type="predicted"/>
<feature type="domain" description="Hemerythrin-like" evidence="1">
    <location>
        <begin position="7"/>
        <end position="125"/>
    </location>
</feature>